<organism evidence="3 4">
    <name type="scientific">Pseudonocardia humida</name>
    <dbReference type="NCBI Taxonomy" id="2800819"/>
    <lineage>
        <taxon>Bacteria</taxon>
        <taxon>Bacillati</taxon>
        <taxon>Actinomycetota</taxon>
        <taxon>Actinomycetes</taxon>
        <taxon>Pseudonocardiales</taxon>
        <taxon>Pseudonocardiaceae</taxon>
        <taxon>Pseudonocardia</taxon>
    </lineage>
</organism>
<comment type="caution">
    <text evidence="3">The sequence shown here is derived from an EMBL/GenBank/DDBJ whole genome shotgun (WGS) entry which is preliminary data.</text>
</comment>
<proteinExistence type="predicted"/>
<dbReference type="SUPFAM" id="SSF56784">
    <property type="entry name" value="HAD-like"/>
    <property type="match status" value="1"/>
</dbReference>
<dbReference type="InterPro" id="IPR036412">
    <property type="entry name" value="HAD-like_sf"/>
</dbReference>
<evidence type="ECO:0000313" key="3">
    <source>
        <dbReference type="EMBL" id="MCO1660766.1"/>
    </source>
</evidence>
<dbReference type="Pfam" id="PF13242">
    <property type="entry name" value="Hydrolase_like"/>
    <property type="match status" value="1"/>
</dbReference>
<evidence type="ECO:0000313" key="4">
    <source>
        <dbReference type="Proteomes" id="UP001165283"/>
    </source>
</evidence>
<dbReference type="Proteomes" id="UP001165283">
    <property type="component" value="Unassembled WGS sequence"/>
</dbReference>
<gene>
    <name evidence="3" type="ORF">KDL28_37525</name>
</gene>
<protein>
    <submittedName>
        <fullName evidence="3">HAD-IIA family hydrolase</fullName>
    </submittedName>
</protein>
<sequence length="347" mass="34912">MLDRFDVLLADLDGTLYRGPVVVPGAAEAVEAAGKRGVRTWYVTNNASRTPQDVAAHLVELGFPATAAEVVTSSQAAARLLAEQLPAGSTVLVVGTEALVGEVEAVGLATTREAEGAVAVVQGHSPDTGWRILAEATVALRAGAVWVACNLDPTLPTERGPLPGNGSMVSVLRIASGREPQVAGKPGPALLDVAARQAGASAPLMIGDRLDTDIEGGRAAGMATLLVLTGVSDAVEVLSAPPERRPDYIGADMNALDADPDDLAPGARAGWEVTVADRGELRLSGSGDALDALRALCGAHWAAGGGPARVTSGGGDADRAIRDLGLGGGEIGSATVGAAPRPSGADR</sequence>
<dbReference type="PANTHER" id="PTHR19288">
    <property type="entry name" value="4-NITROPHENYLPHOSPHATASE-RELATED"/>
    <property type="match status" value="1"/>
</dbReference>
<evidence type="ECO:0000256" key="1">
    <source>
        <dbReference type="SAM" id="MobiDB-lite"/>
    </source>
</evidence>
<dbReference type="InterPro" id="IPR023214">
    <property type="entry name" value="HAD_sf"/>
</dbReference>
<dbReference type="Pfam" id="PF18407">
    <property type="entry name" value="GNAT_like"/>
    <property type="match status" value="1"/>
</dbReference>
<dbReference type="EMBL" id="JAGSOV010000092">
    <property type="protein sequence ID" value="MCO1660766.1"/>
    <property type="molecule type" value="Genomic_DNA"/>
</dbReference>
<feature type="region of interest" description="Disordered" evidence="1">
    <location>
        <begin position="326"/>
        <end position="347"/>
    </location>
</feature>
<evidence type="ECO:0000259" key="2">
    <source>
        <dbReference type="Pfam" id="PF18407"/>
    </source>
</evidence>
<dbReference type="Pfam" id="PF13344">
    <property type="entry name" value="Hydrolase_6"/>
    <property type="match status" value="1"/>
</dbReference>
<keyword evidence="4" id="KW-1185">Reference proteome</keyword>
<dbReference type="PANTHER" id="PTHR19288:SF95">
    <property type="entry name" value="D-GLYCEROL 3-PHOSPHATE PHOSPHATASE"/>
    <property type="match status" value="1"/>
</dbReference>
<dbReference type="InterPro" id="IPR006357">
    <property type="entry name" value="HAD-SF_hydro_IIA"/>
</dbReference>
<name>A0ABT1ACI1_9PSEU</name>
<dbReference type="GO" id="GO:0016787">
    <property type="term" value="F:hydrolase activity"/>
    <property type="evidence" value="ECO:0007669"/>
    <property type="project" value="UniProtKB-KW"/>
</dbReference>
<accession>A0ABT1ACI1</accession>
<feature type="domain" description="GCN5-related N-acetyltransferase-like" evidence="2">
    <location>
        <begin position="269"/>
        <end position="326"/>
    </location>
</feature>
<dbReference type="InterPro" id="IPR041065">
    <property type="entry name" value="GNAT-like"/>
</dbReference>
<dbReference type="Gene3D" id="3.40.50.1000">
    <property type="entry name" value="HAD superfamily/HAD-like"/>
    <property type="match status" value="2"/>
</dbReference>
<dbReference type="NCBIfam" id="TIGR01460">
    <property type="entry name" value="HAD-SF-IIA"/>
    <property type="match status" value="1"/>
</dbReference>
<reference evidence="3" key="1">
    <citation type="submission" date="2021-04" db="EMBL/GenBank/DDBJ databases">
        <title>Pseudonocardia sp. nov., isolated from sandy soil of mangrove forest.</title>
        <authorList>
            <person name="Zan Z."/>
            <person name="Huang R."/>
            <person name="Liu W."/>
        </authorList>
    </citation>
    <scope>NUCLEOTIDE SEQUENCE</scope>
    <source>
        <strain evidence="3">S2-4</strain>
    </source>
</reference>
<keyword evidence="3" id="KW-0378">Hydrolase</keyword>